<accession>A0A225VYX3</accession>
<dbReference type="OrthoDB" id="125279at2759"/>
<dbReference type="PANTHER" id="PTHR33050">
    <property type="entry name" value="REVERSE TRANSCRIPTASE DOMAIN-CONTAINING PROTEIN"/>
    <property type="match status" value="1"/>
</dbReference>
<evidence type="ECO:0000313" key="1">
    <source>
        <dbReference type="EMBL" id="OWZ10334.1"/>
    </source>
</evidence>
<dbReference type="AlphaFoldDB" id="A0A225VYX3"/>
<proteinExistence type="predicted"/>
<protein>
    <submittedName>
        <fullName evidence="1">Cleavage induced protein</fullName>
    </submittedName>
</protein>
<name>A0A225VYX3_9STRA</name>
<evidence type="ECO:0000313" key="2">
    <source>
        <dbReference type="Proteomes" id="UP000198211"/>
    </source>
</evidence>
<comment type="caution">
    <text evidence="1">The sequence shown here is derived from an EMBL/GenBank/DDBJ whole genome shotgun (WGS) entry which is preliminary data.</text>
</comment>
<dbReference type="PANTHER" id="PTHR33050:SF7">
    <property type="entry name" value="RIBONUCLEASE H"/>
    <property type="match status" value="1"/>
</dbReference>
<dbReference type="CDD" id="cd09275">
    <property type="entry name" value="RNase_HI_RT_DIRS1"/>
    <property type="match status" value="1"/>
</dbReference>
<organism evidence="1 2">
    <name type="scientific">Phytophthora megakarya</name>
    <dbReference type="NCBI Taxonomy" id="4795"/>
    <lineage>
        <taxon>Eukaryota</taxon>
        <taxon>Sar</taxon>
        <taxon>Stramenopiles</taxon>
        <taxon>Oomycota</taxon>
        <taxon>Peronosporomycetes</taxon>
        <taxon>Peronosporales</taxon>
        <taxon>Peronosporaceae</taxon>
        <taxon>Phytophthora</taxon>
    </lineage>
</organism>
<keyword evidence="2" id="KW-1185">Reference proteome</keyword>
<dbReference type="InterPro" id="IPR052055">
    <property type="entry name" value="Hepadnavirus_pol/RT"/>
</dbReference>
<reference evidence="2" key="1">
    <citation type="submission" date="2017-03" db="EMBL/GenBank/DDBJ databases">
        <title>Phytopthora megakarya and P. palmivora, two closely related causual agents of cacao black pod achieved similar genome size and gene model numbers by different mechanisms.</title>
        <authorList>
            <person name="Ali S."/>
            <person name="Shao J."/>
            <person name="Larry D.J."/>
            <person name="Kronmiller B."/>
            <person name="Shen D."/>
            <person name="Strem M.D."/>
            <person name="Melnick R.L."/>
            <person name="Guiltinan M.J."/>
            <person name="Tyler B.M."/>
            <person name="Meinhardt L.W."/>
            <person name="Bailey B.A."/>
        </authorList>
    </citation>
    <scope>NUCLEOTIDE SEQUENCE [LARGE SCALE GENOMIC DNA]</scope>
    <source>
        <strain evidence="2">zdho120</strain>
    </source>
</reference>
<sequence length="730" mass="82151">MRPSNPATPEIFLLAQQRRFDKTVVARRRLIELHLDVATSALNQALRQYGLHPPTSMQSKVTQNGKVVYVLDREKQNVYSEYIRRSRAQLPEFVRLLRGESKQDSRPNKALEEPTHLSAWEEYRYRSQWHTIVQYGVQPEWKSDFNAQVTVPPNHGSALRAMNVIVKHLRIGQDANRYLILDIDLLPGLDGVTCSPFGAVQKGDVEMSIDARIIHDLSFPVGNSINDNSIVNHEIEVSYDGAEAAEALANRVLDVAKAFPTLQRMMTGDVNGAFRNIPMSADHVGRFTGTIPELGILVVDLCCPFGWKNSPSSYWVAGAAISHLYMLSVWLEELTVIVLGRRSSYYSTPQWQLQPFNTPDTFDAKTWCDDHIAIEPDVGSRLSEAQLALRSAMVNVLGPDACNERKFTSWFEKGRALGLDWDLRAQTVSMPQEKIFKALHRLHDMQSRAKTTRTQLQKLLGSLRHVVTCIRPAVPFFQRIASLTRSAPRHGGVQVSTEAKDDLKWFEVIISIGRLNAIPLQRFTRRHEPDYHIHMDASDQGLCALFPAKKQYLQVRFTSSELSLIQHCHGAGDLSFGINVRELMSAVFASLVWGPHWKSSHDDVDTHVKFWIDNISAVAWSNRKTSHNTFAQMLLRILGISEVQHGFYSTSSHVAGVDNTMADAGSRVWDSPTLALTFANLCCGWTCVQIPTDLRDLSLLWGRYCAQGLSLNRPESTIREPGNSGRHGVL</sequence>
<gene>
    <name evidence="1" type="ORF">PHMEG_00016831</name>
</gene>
<dbReference type="Proteomes" id="UP000198211">
    <property type="component" value="Unassembled WGS sequence"/>
</dbReference>
<dbReference type="EMBL" id="NBNE01002478">
    <property type="protein sequence ID" value="OWZ10334.1"/>
    <property type="molecule type" value="Genomic_DNA"/>
</dbReference>